<evidence type="ECO:0000256" key="1">
    <source>
        <dbReference type="SAM" id="MobiDB-lite"/>
    </source>
</evidence>
<sequence>MAALLLGLGGAELGARYVLGLGTPPLSVTHPTIEYMFAPNQDVQRFGNRQLYNEFGMRSVGMEEVFQPRRVLVLGDSVLNGGNQTDHADLATTLSTDDKIFFGNVSAGSWGPANMGAWIDRYGFLGADTLVVVLSSHDLRDIPTFAALDPLTHPTRMPVSALVEGVERYLPRYLPASLTATNSAPEKAPEPDATTASTSVQGEAEIRALIDRVGGGGSCACAWCSTRPVRSCRDLAAPQTRWPIT</sequence>
<protein>
    <recommendedName>
        <fullName evidence="4">SGNH hydrolase-type esterase domain-containing protein</fullName>
    </recommendedName>
</protein>
<dbReference type="Proteomes" id="UP000241899">
    <property type="component" value="Unassembled WGS sequence"/>
</dbReference>
<evidence type="ECO:0000313" key="3">
    <source>
        <dbReference type="Proteomes" id="UP000241899"/>
    </source>
</evidence>
<accession>A0A2T4JLY1</accession>
<keyword evidence="3" id="KW-1185">Reference proteome</keyword>
<organism evidence="2 3">
    <name type="scientific">Phaeovulum veldkampii DSM 11550</name>
    <dbReference type="NCBI Taxonomy" id="1185920"/>
    <lineage>
        <taxon>Bacteria</taxon>
        <taxon>Pseudomonadati</taxon>
        <taxon>Pseudomonadota</taxon>
        <taxon>Alphaproteobacteria</taxon>
        <taxon>Rhodobacterales</taxon>
        <taxon>Paracoccaceae</taxon>
        <taxon>Phaeovulum</taxon>
    </lineage>
</organism>
<gene>
    <name evidence="2" type="ORF">C5F46_01705</name>
</gene>
<proteinExistence type="predicted"/>
<evidence type="ECO:0008006" key="4">
    <source>
        <dbReference type="Google" id="ProtNLM"/>
    </source>
</evidence>
<name>A0A2T4JLY1_9RHOB</name>
<evidence type="ECO:0000313" key="2">
    <source>
        <dbReference type="EMBL" id="PTE18906.1"/>
    </source>
</evidence>
<feature type="region of interest" description="Disordered" evidence="1">
    <location>
        <begin position="180"/>
        <end position="201"/>
    </location>
</feature>
<dbReference type="EMBL" id="PZKF01000003">
    <property type="protein sequence ID" value="PTE18906.1"/>
    <property type="molecule type" value="Genomic_DNA"/>
</dbReference>
<dbReference type="AlphaFoldDB" id="A0A2T4JLY1"/>
<reference evidence="2 3" key="1">
    <citation type="submission" date="2018-03" db="EMBL/GenBank/DDBJ databases">
        <title>Rhodobacter veldkampii.</title>
        <authorList>
            <person name="Meyer T.E."/>
            <person name="Miller S."/>
            <person name="Lodha T."/>
            <person name="Gandham S."/>
            <person name="Chintalapati S."/>
            <person name="Chintalapati V.R."/>
        </authorList>
    </citation>
    <scope>NUCLEOTIDE SEQUENCE [LARGE SCALE GENOMIC DNA]</scope>
    <source>
        <strain evidence="2 3">DSM 11550</strain>
    </source>
</reference>
<comment type="caution">
    <text evidence="2">The sequence shown here is derived from an EMBL/GenBank/DDBJ whole genome shotgun (WGS) entry which is preliminary data.</text>
</comment>